<dbReference type="EMBL" id="JADKMY010000001">
    <property type="protein sequence ID" value="MBF4552736.1"/>
    <property type="molecule type" value="Genomic_DNA"/>
</dbReference>
<comment type="caution">
    <text evidence="9">The sequence shown here is derived from an EMBL/GenBank/DDBJ whole genome shotgun (WGS) entry which is preliminary data.</text>
</comment>
<feature type="transmembrane region" description="Helical" evidence="7">
    <location>
        <begin position="312"/>
        <end position="332"/>
    </location>
</feature>
<dbReference type="Proteomes" id="UP000635902">
    <property type="component" value="Unassembled WGS sequence"/>
</dbReference>
<dbReference type="InterPro" id="IPR050171">
    <property type="entry name" value="MFS_Transporters"/>
</dbReference>
<feature type="transmembrane region" description="Helical" evidence="7">
    <location>
        <begin position="344"/>
        <end position="365"/>
    </location>
</feature>
<dbReference type="PROSITE" id="PS00216">
    <property type="entry name" value="SUGAR_TRANSPORT_1"/>
    <property type="match status" value="1"/>
</dbReference>
<dbReference type="PANTHER" id="PTHR23517:SF3">
    <property type="entry name" value="INTEGRAL MEMBRANE TRANSPORT PROTEIN"/>
    <property type="match status" value="1"/>
</dbReference>
<evidence type="ECO:0000256" key="2">
    <source>
        <dbReference type="ARBA" id="ARBA00022448"/>
    </source>
</evidence>
<dbReference type="SUPFAM" id="SSF103473">
    <property type="entry name" value="MFS general substrate transporter"/>
    <property type="match status" value="1"/>
</dbReference>
<dbReference type="PROSITE" id="PS50850">
    <property type="entry name" value="MFS"/>
    <property type="match status" value="1"/>
</dbReference>
<reference evidence="9 10" key="1">
    <citation type="submission" date="2020-10" db="EMBL/GenBank/DDBJ databases">
        <title>Novel species in genus Corynebacterium.</title>
        <authorList>
            <person name="Zhang G."/>
        </authorList>
    </citation>
    <scope>NUCLEOTIDE SEQUENCE [LARGE SCALE GENOMIC DNA]</scope>
    <source>
        <strain evidence="9 10">DSM 45110</strain>
    </source>
</reference>
<evidence type="ECO:0000259" key="8">
    <source>
        <dbReference type="PROSITE" id="PS50850"/>
    </source>
</evidence>
<dbReference type="InterPro" id="IPR020846">
    <property type="entry name" value="MFS_dom"/>
</dbReference>
<feature type="transmembrane region" description="Helical" evidence="7">
    <location>
        <begin position="144"/>
        <end position="166"/>
    </location>
</feature>
<proteinExistence type="predicted"/>
<name>A0ABR9ZH41_9CORY</name>
<feature type="transmembrane region" description="Helical" evidence="7">
    <location>
        <begin position="220"/>
        <end position="242"/>
    </location>
</feature>
<feature type="transmembrane region" description="Helical" evidence="7">
    <location>
        <begin position="75"/>
        <end position="94"/>
    </location>
</feature>
<evidence type="ECO:0000256" key="3">
    <source>
        <dbReference type="ARBA" id="ARBA00022475"/>
    </source>
</evidence>
<keyword evidence="6 7" id="KW-0472">Membrane</keyword>
<feature type="transmembrane region" description="Helical" evidence="7">
    <location>
        <begin position="100"/>
        <end position="123"/>
    </location>
</feature>
<feature type="transmembrane region" description="Helical" evidence="7">
    <location>
        <begin position="40"/>
        <end position="63"/>
    </location>
</feature>
<dbReference type="InterPro" id="IPR005829">
    <property type="entry name" value="Sugar_transporter_CS"/>
</dbReference>
<feature type="transmembrane region" description="Helical" evidence="7">
    <location>
        <begin position="371"/>
        <end position="395"/>
    </location>
</feature>
<dbReference type="Gene3D" id="1.20.1250.20">
    <property type="entry name" value="MFS general substrate transporter like domains"/>
    <property type="match status" value="1"/>
</dbReference>
<feature type="domain" description="Major facilitator superfamily (MFS) profile" evidence="8">
    <location>
        <begin position="1"/>
        <end position="404"/>
    </location>
</feature>
<dbReference type="PANTHER" id="PTHR23517">
    <property type="entry name" value="RESISTANCE PROTEIN MDTM, PUTATIVE-RELATED-RELATED"/>
    <property type="match status" value="1"/>
</dbReference>
<dbReference type="InterPro" id="IPR036259">
    <property type="entry name" value="MFS_trans_sf"/>
</dbReference>
<evidence type="ECO:0000256" key="6">
    <source>
        <dbReference type="ARBA" id="ARBA00023136"/>
    </source>
</evidence>
<dbReference type="InterPro" id="IPR011701">
    <property type="entry name" value="MFS"/>
</dbReference>
<evidence type="ECO:0000313" key="10">
    <source>
        <dbReference type="Proteomes" id="UP000635902"/>
    </source>
</evidence>
<gene>
    <name evidence="9" type="ORF">IRY30_01395</name>
</gene>
<keyword evidence="4 7" id="KW-0812">Transmembrane</keyword>
<evidence type="ECO:0000313" key="9">
    <source>
        <dbReference type="EMBL" id="MBF4552736.1"/>
    </source>
</evidence>
<organism evidence="9 10">
    <name type="scientific">Corynebacterium suicordis DSM 45110</name>
    <dbReference type="NCBI Taxonomy" id="1121369"/>
    <lineage>
        <taxon>Bacteria</taxon>
        <taxon>Bacillati</taxon>
        <taxon>Actinomycetota</taxon>
        <taxon>Actinomycetes</taxon>
        <taxon>Mycobacteriales</taxon>
        <taxon>Corynebacteriaceae</taxon>
        <taxon>Corynebacterium</taxon>
    </lineage>
</organism>
<feature type="transmembrane region" description="Helical" evidence="7">
    <location>
        <begin position="172"/>
        <end position="189"/>
    </location>
</feature>
<accession>A0ABR9ZH41</accession>
<keyword evidence="3" id="KW-1003">Cell membrane</keyword>
<evidence type="ECO:0000256" key="7">
    <source>
        <dbReference type="SAM" id="Phobius"/>
    </source>
</evidence>
<evidence type="ECO:0000256" key="1">
    <source>
        <dbReference type="ARBA" id="ARBA00004651"/>
    </source>
</evidence>
<protein>
    <submittedName>
        <fullName evidence="9">MFS transporter</fullName>
    </submittedName>
</protein>
<keyword evidence="5 7" id="KW-1133">Transmembrane helix</keyword>
<sequence>MTCMPRVKNAWIMVALAVVTVAWGGNEFTPMMVFYRGQETFSPVFVDSLLASYATGISLSLLIAGPLSDRLGRKVVMLPAPIVALVGSLLIALGESNEPLIFAGRVLSGISIGMAMTAGGSWIKELSTPEYDPNANEGSGARRAAMSLTGGFALGSLVAGLLAEWGPMPGKLPYLIHVLVSLTVIWGLSRAPETRFPAHPNDRASFWADLRTPTIKHPRFLLAVVPAAPWVFGAAGVSYAVMPSLIQHEVDHPIAFSAVITAIALMLGFAIQQFSDKLDSPFSAKGQQVGLSITAVGMALAAWSAIDVGLWEVVLASFVLGVGYGMLMVSCLSEVQRMAPPSDLGGLTAAYYVLTYVGFFFPMILTRLHEWFTYPMMLGFGAVMAVLALIVVTIFSRRFLPAEV</sequence>
<feature type="transmembrane region" description="Helical" evidence="7">
    <location>
        <begin position="254"/>
        <end position="274"/>
    </location>
</feature>
<feature type="transmembrane region" description="Helical" evidence="7">
    <location>
        <begin position="286"/>
        <end position="306"/>
    </location>
</feature>
<evidence type="ECO:0000256" key="4">
    <source>
        <dbReference type="ARBA" id="ARBA00022692"/>
    </source>
</evidence>
<keyword evidence="2" id="KW-0813">Transport</keyword>
<keyword evidence="10" id="KW-1185">Reference proteome</keyword>
<evidence type="ECO:0000256" key="5">
    <source>
        <dbReference type="ARBA" id="ARBA00022989"/>
    </source>
</evidence>
<dbReference type="Pfam" id="PF07690">
    <property type="entry name" value="MFS_1"/>
    <property type="match status" value="1"/>
</dbReference>
<comment type="subcellular location">
    <subcellularLocation>
        <location evidence="1">Cell membrane</location>
        <topology evidence="1">Multi-pass membrane protein</topology>
    </subcellularLocation>
</comment>